<dbReference type="AlphaFoldDB" id="A0A2D0NG42"/>
<feature type="domain" description="DUF5689" evidence="2">
    <location>
        <begin position="276"/>
        <end position="467"/>
    </location>
</feature>
<dbReference type="InterPro" id="IPR043744">
    <property type="entry name" value="DUF5689"/>
</dbReference>
<feature type="domain" description="DUF5689" evidence="2">
    <location>
        <begin position="41"/>
        <end position="260"/>
    </location>
</feature>
<evidence type="ECO:0000256" key="1">
    <source>
        <dbReference type="SAM" id="SignalP"/>
    </source>
</evidence>
<evidence type="ECO:0000313" key="3">
    <source>
        <dbReference type="EMBL" id="PHN07461.1"/>
    </source>
</evidence>
<accession>A0A2D0NG42</accession>
<proteinExistence type="predicted"/>
<dbReference type="PROSITE" id="PS51257">
    <property type="entry name" value="PROKAR_LIPOPROTEIN"/>
    <property type="match status" value="1"/>
</dbReference>
<dbReference type="Proteomes" id="UP000223913">
    <property type="component" value="Unassembled WGS sequence"/>
</dbReference>
<protein>
    <submittedName>
        <fullName evidence="3">Nuclease</fullName>
    </submittedName>
</protein>
<dbReference type="Pfam" id="PF18942">
    <property type="entry name" value="DUF5689"/>
    <property type="match status" value="3"/>
</dbReference>
<keyword evidence="1" id="KW-0732">Signal</keyword>
<dbReference type="OrthoDB" id="1492759at2"/>
<organism evidence="3 4">
    <name type="scientific">Flavilitoribacter nigricans (strain ATCC 23147 / DSM 23189 / NBRC 102662 / NCIMB 1420 / SS-2)</name>
    <name type="common">Lewinella nigricans</name>
    <dbReference type="NCBI Taxonomy" id="1122177"/>
    <lineage>
        <taxon>Bacteria</taxon>
        <taxon>Pseudomonadati</taxon>
        <taxon>Bacteroidota</taxon>
        <taxon>Saprospiria</taxon>
        <taxon>Saprospirales</taxon>
        <taxon>Lewinellaceae</taxon>
        <taxon>Flavilitoribacter</taxon>
    </lineage>
</organism>
<gene>
    <name evidence="3" type="ORF">CRP01_04995</name>
</gene>
<evidence type="ECO:0000313" key="4">
    <source>
        <dbReference type="Proteomes" id="UP000223913"/>
    </source>
</evidence>
<keyword evidence="4" id="KW-1185">Reference proteome</keyword>
<feature type="domain" description="DUF5689" evidence="2">
    <location>
        <begin position="481"/>
        <end position="673"/>
    </location>
</feature>
<name>A0A2D0NG42_FLAN2</name>
<evidence type="ECO:0000259" key="2">
    <source>
        <dbReference type="Pfam" id="PF18942"/>
    </source>
</evidence>
<dbReference type="RefSeq" id="WP_099148911.1">
    <property type="nucleotide sequence ID" value="NZ_PDUD01000009.1"/>
</dbReference>
<sequence>MIRSILSFRFLFLAALLVGFAACVDHEFDEPPVGGLTDLRANATIDELKALHTLGADPTLITESLLIEGVVAADDQSGNLFRQIAIQDASGGIILRLNATGLFNDFPVGTRLVVDCQGLYIGDYNNLYQLNGSPDSGIEENLIAEHVFVAERGLTVEPTVVTIDELYNQATLDNLLATLVKFENVQFIDANTDVPYADIANRQSVNLTLSDCDGNEIIVRTSGYADFANELSPSGNGSLTAILTIFGNTRQLVLRDPSDIQMTGERCGGASTGGELMNISALRAAFDGGSSTAPDDSKIRGIVISDGNAGNWTGRNLVLQDGTAGIVIRFADNHNFSLGDELEVTVSGQELSEFESLLQVNNVPLGNAVLIGPASQPDPREVTVSELLANAEAWESTLVRLNDVTLSGSSTFNGSITVTDGTGSVEMYTRSAANFSGSALPAGTVDVIAVVSQFGDPQIIIRNLDDVIGGTNSGGDPEATTALALREAFANGATLAPAGKTIRGIVISDRDSDNITGRNLVLQDTSGGIVIRFTDNHDFALGEEVEINVSNQELSEYSGLLQVNNVPNSQAVSFGNGTLPTPREVTIDEILNNMEGDQSWESTLVLIKTATISGSSTFSGTTTVTDETGSIALYTRSAANFSANEVPSGEVDIIAIVSEFNDPQINLRNQSDVIVP</sequence>
<feature type="chain" id="PRO_5012293805" evidence="1">
    <location>
        <begin position="22"/>
        <end position="676"/>
    </location>
</feature>
<reference evidence="3 4" key="1">
    <citation type="submission" date="2017-10" db="EMBL/GenBank/DDBJ databases">
        <title>The draft genome sequence of Lewinella nigricans NBRC 102662.</title>
        <authorList>
            <person name="Wang K."/>
        </authorList>
    </citation>
    <scope>NUCLEOTIDE SEQUENCE [LARGE SCALE GENOMIC DNA]</scope>
    <source>
        <strain evidence="3 4">NBRC 102662</strain>
    </source>
</reference>
<dbReference type="EMBL" id="PDUD01000009">
    <property type="protein sequence ID" value="PHN07461.1"/>
    <property type="molecule type" value="Genomic_DNA"/>
</dbReference>
<comment type="caution">
    <text evidence="3">The sequence shown here is derived from an EMBL/GenBank/DDBJ whole genome shotgun (WGS) entry which is preliminary data.</text>
</comment>
<feature type="signal peptide" evidence="1">
    <location>
        <begin position="1"/>
        <end position="21"/>
    </location>
</feature>